<evidence type="ECO:0000259" key="3">
    <source>
        <dbReference type="Pfam" id="PF00296"/>
    </source>
</evidence>
<protein>
    <recommendedName>
        <fullName evidence="2">Luciferase-like monooxygenase</fullName>
    </recommendedName>
</protein>
<dbReference type="Gene3D" id="3.20.20.30">
    <property type="entry name" value="Luciferase-like domain"/>
    <property type="match status" value="1"/>
</dbReference>
<sequence>MDDMMTEKKPVPVSVLDLSPIPQGAKPRDAFHASLDLAQHAEQWGYQRYWLAEHHNMTGIGSAATSVLLGYLAAGTSTIRLGSGGVMLPNHSPLVIAEQFGTLESLYPGRIDLGLGRAPGTDQRTMLALRRHLSGDVDNFPRDVQELQHYFGDVQPNQAVQAVPGQGLHVPIWLLGSSLYSAQLAARLGLPFAFASHFAPDMLFQALRIYRESYQPSERWPQPYTMVCVNVIAADSERDARFLFTSMQQQFINLRRGAPGPLPPPVQNIHALWSAAEQYGVEQALRMSIVGGKDAVREGMQALLRETAADEIMVNGQIFDHQARLHSFEIVAGLKSDLLQEKPAPLS</sequence>
<dbReference type="InterPro" id="IPR019949">
    <property type="entry name" value="CmoO-like"/>
</dbReference>
<name>A0A250AZW7_9GAMM</name>
<dbReference type="RefSeq" id="WP_095846095.1">
    <property type="nucleotide sequence ID" value="NZ_CP014136.1"/>
</dbReference>
<organism evidence="4 5">
    <name type="scientific">Gibbsiella quercinecans</name>
    <dbReference type="NCBI Taxonomy" id="929813"/>
    <lineage>
        <taxon>Bacteria</taxon>
        <taxon>Pseudomonadati</taxon>
        <taxon>Pseudomonadota</taxon>
        <taxon>Gammaproteobacteria</taxon>
        <taxon>Enterobacterales</taxon>
        <taxon>Yersiniaceae</taxon>
        <taxon>Gibbsiella</taxon>
    </lineage>
</organism>
<dbReference type="InterPro" id="IPR011251">
    <property type="entry name" value="Luciferase-like_dom"/>
</dbReference>
<proteinExistence type="predicted"/>
<gene>
    <name evidence="4" type="ORF">AWC35_09125</name>
</gene>
<dbReference type="Proteomes" id="UP000217182">
    <property type="component" value="Chromosome"/>
</dbReference>
<dbReference type="GO" id="GO:0016705">
    <property type="term" value="F:oxidoreductase activity, acting on paired donors, with incorporation or reduction of molecular oxygen"/>
    <property type="evidence" value="ECO:0007669"/>
    <property type="project" value="InterPro"/>
</dbReference>
<dbReference type="AlphaFoldDB" id="A0A250AZW7"/>
<dbReference type="NCBIfam" id="NF007802">
    <property type="entry name" value="PRK10508.1"/>
    <property type="match status" value="1"/>
</dbReference>
<dbReference type="GO" id="GO:0005829">
    <property type="term" value="C:cytosol"/>
    <property type="evidence" value="ECO:0007669"/>
    <property type="project" value="TreeGrafter"/>
</dbReference>
<dbReference type="InterPro" id="IPR036661">
    <property type="entry name" value="Luciferase-like_sf"/>
</dbReference>
<dbReference type="EMBL" id="CP014136">
    <property type="protein sequence ID" value="ATA19489.1"/>
    <property type="molecule type" value="Genomic_DNA"/>
</dbReference>
<dbReference type="NCBIfam" id="TIGR03558">
    <property type="entry name" value="oxido_grp_1"/>
    <property type="match status" value="1"/>
</dbReference>
<dbReference type="KEGG" id="gqu:AWC35_09125"/>
<accession>A0A250AZW7</accession>
<evidence type="ECO:0000256" key="1">
    <source>
        <dbReference type="ARBA" id="ARBA00007789"/>
    </source>
</evidence>
<comment type="similarity">
    <text evidence="1">To bacterial alkanal monooxygenase alpha and beta chains.</text>
</comment>
<evidence type="ECO:0000313" key="5">
    <source>
        <dbReference type="Proteomes" id="UP000217182"/>
    </source>
</evidence>
<dbReference type="InterPro" id="IPR050766">
    <property type="entry name" value="Bact_Lucif_Oxidored"/>
</dbReference>
<dbReference type="PANTHER" id="PTHR30137:SF6">
    <property type="entry name" value="LUCIFERASE-LIKE MONOOXYGENASE"/>
    <property type="match status" value="1"/>
</dbReference>
<feature type="domain" description="Luciferase-like" evidence="3">
    <location>
        <begin position="27"/>
        <end position="310"/>
    </location>
</feature>
<evidence type="ECO:0000313" key="4">
    <source>
        <dbReference type="EMBL" id="ATA19489.1"/>
    </source>
</evidence>
<dbReference type="CDD" id="cd00347">
    <property type="entry name" value="Flavin_utilizing_monoxygenases"/>
    <property type="match status" value="2"/>
</dbReference>
<dbReference type="PANTHER" id="PTHR30137">
    <property type="entry name" value="LUCIFERASE-LIKE MONOOXYGENASE"/>
    <property type="match status" value="1"/>
</dbReference>
<keyword evidence="5" id="KW-1185">Reference proteome</keyword>
<dbReference type="FunFam" id="3.20.20.30:FF:000002">
    <property type="entry name" value="LLM class flavin-dependent oxidoreductase"/>
    <property type="match status" value="1"/>
</dbReference>
<dbReference type="Pfam" id="PF00296">
    <property type="entry name" value="Bac_luciferase"/>
    <property type="match status" value="1"/>
</dbReference>
<reference evidence="4 5" key="1">
    <citation type="submission" date="2016-01" db="EMBL/GenBank/DDBJ databases">
        <authorList>
            <person name="Oliw E.H."/>
        </authorList>
    </citation>
    <scope>NUCLEOTIDE SEQUENCE [LARGE SCALE GENOMIC DNA]</scope>
    <source>
        <strain evidence="4 5">FRB97</strain>
    </source>
</reference>
<evidence type="ECO:0000256" key="2">
    <source>
        <dbReference type="ARBA" id="ARBA00074555"/>
    </source>
</evidence>
<dbReference type="SUPFAM" id="SSF51679">
    <property type="entry name" value="Bacterial luciferase-like"/>
    <property type="match status" value="1"/>
</dbReference>
<dbReference type="OrthoDB" id="9780518at2"/>